<organism evidence="2 3">
    <name type="scientific">Bremerella cremea</name>
    <dbReference type="NCBI Taxonomy" id="1031537"/>
    <lineage>
        <taxon>Bacteria</taxon>
        <taxon>Pseudomonadati</taxon>
        <taxon>Planctomycetota</taxon>
        <taxon>Planctomycetia</taxon>
        <taxon>Pirellulales</taxon>
        <taxon>Pirellulaceae</taxon>
        <taxon>Bremerella</taxon>
    </lineage>
</organism>
<dbReference type="AlphaFoldDB" id="A0A368KYV4"/>
<evidence type="ECO:0000256" key="1">
    <source>
        <dbReference type="SAM" id="Phobius"/>
    </source>
</evidence>
<feature type="transmembrane region" description="Helical" evidence="1">
    <location>
        <begin position="88"/>
        <end position="112"/>
    </location>
</feature>
<comment type="caution">
    <text evidence="2">The sequence shown here is derived from an EMBL/GenBank/DDBJ whole genome shotgun (WGS) entry which is preliminary data.</text>
</comment>
<accession>A0A368KYV4</accession>
<name>A0A368KYV4_9BACT</name>
<protein>
    <submittedName>
        <fullName evidence="2">Uncharacterized protein</fullName>
    </submittedName>
</protein>
<dbReference type="EMBL" id="QPEX01000010">
    <property type="protein sequence ID" value="RCS54522.1"/>
    <property type="molecule type" value="Genomic_DNA"/>
</dbReference>
<feature type="transmembrane region" description="Helical" evidence="1">
    <location>
        <begin position="7"/>
        <end position="28"/>
    </location>
</feature>
<dbReference type="Proteomes" id="UP000253562">
    <property type="component" value="Unassembled WGS sequence"/>
</dbReference>
<feature type="transmembrane region" description="Helical" evidence="1">
    <location>
        <begin position="57"/>
        <end position="76"/>
    </location>
</feature>
<sequence length="121" mass="13878">MINFYKAMIAIIVISSSATCYGFIYTAGLFEFEHHQPYIENSDNALPQISECFRFSYGYSWVIIPLAAISSSILWISRNDEVVRYGSLAYMAFFFALMLVMCLWCALAIYLANQSFVFELI</sequence>
<reference evidence="2 3" key="1">
    <citation type="submission" date="2018-07" db="EMBL/GenBank/DDBJ databases">
        <title>Comparative genomes isolates from brazilian mangrove.</title>
        <authorList>
            <person name="De Araujo J.E."/>
            <person name="Taketani R.G."/>
            <person name="Silva M.C.P."/>
            <person name="Lourenco M.V."/>
            <person name="Oliveira V.M."/>
            <person name="Andreote F.D."/>
        </authorList>
    </citation>
    <scope>NUCLEOTIDE SEQUENCE [LARGE SCALE GENOMIC DNA]</scope>
    <source>
        <strain evidence="2 3">HEX PRIS-MGV</strain>
    </source>
</reference>
<keyword evidence="1" id="KW-0812">Transmembrane</keyword>
<proteinExistence type="predicted"/>
<keyword evidence="1" id="KW-1133">Transmembrane helix</keyword>
<evidence type="ECO:0000313" key="3">
    <source>
        <dbReference type="Proteomes" id="UP000253562"/>
    </source>
</evidence>
<evidence type="ECO:0000313" key="2">
    <source>
        <dbReference type="EMBL" id="RCS54522.1"/>
    </source>
</evidence>
<keyword evidence="1" id="KW-0472">Membrane</keyword>
<gene>
    <name evidence="2" type="ORF">DTL42_05115</name>
</gene>